<comment type="caution">
    <text evidence="1">The sequence shown here is derived from an EMBL/GenBank/DDBJ whole genome shotgun (WGS) entry which is preliminary data.</text>
</comment>
<dbReference type="OrthoDB" id="185373at2759"/>
<name>A0A0A8L6M5_9SACH</name>
<dbReference type="Proteomes" id="UP000031516">
    <property type="component" value="Unassembled WGS sequence"/>
</dbReference>
<accession>A0A0A8L6M5</accession>
<organism evidence="1 2">
    <name type="scientific">Kluyveromyces dobzhanskii CBS 2104</name>
    <dbReference type="NCBI Taxonomy" id="1427455"/>
    <lineage>
        <taxon>Eukaryota</taxon>
        <taxon>Fungi</taxon>
        <taxon>Dikarya</taxon>
        <taxon>Ascomycota</taxon>
        <taxon>Saccharomycotina</taxon>
        <taxon>Saccharomycetes</taxon>
        <taxon>Saccharomycetales</taxon>
        <taxon>Saccharomycetaceae</taxon>
        <taxon>Kluyveromyces</taxon>
    </lineage>
</organism>
<keyword evidence="2" id="KW-1185">Reference proteome</keyword>
<reference evidence="1 2" key="1">
    <citation type="submission" date="2014-03" db="EMBL/GenBank/DDBJ databases">
        <title>The genome of Kluyveromyces dobzhanskii.</title>
        <authorList>
            <person name="Nystedt B."/>
            <person name="Astrom S."/>
        </authorList>
    </citation>
    <scope>NUCLEOTIDE SEQUENCE [LARGE SCALE GENOMIC DNA]</scope>
    <source>
        <strain evidence="1 2">CBS 2104</strain>
    </source>
</reference>
<protein>
    <submittedName>
        <fullName evidence="1">WGS project CCBQ000000000 data, contig 00102</fullName>
    </submittedName>
</protein>
<evidence type="ECO:0000313" key="1">
    <source>
        <dbReference type="EMBL" id="CDO93736.1"/>
    </source>
</evidence>
<dbReference type="EMBL" id="CCBQ010000027">
    <property type="protein sequence ID" value="CDO93736.1"/>
    <property type="molecule type" value="Genomic_DNA"/>
</dbReference>
<proteinExistence type="predicted"/>
<dbReference type="AlphaFoldDB" id="A0A0A8L6M5"/>
<evidence type="ECO:0000313" key="2">
    <source>
        <dbReference type="Proteomes" id="UP000031516"/>
    </source>
</evidence>
<dbReference type="Pfam" id="PF08579">
    <property type="entry name" value="RPM2"/>
    <property type="match status" value="1"/>
</dbReference>
<sequence length="1224" mass="140725">MHFKSLKYKFCCNGYHSSAKKSATSFFDSSYQYLKQNQGLVNLDTAIPQHNILAAAPHPVVVANVNYSNVERALQSKDAEQTRLESDDLHQYYDKDGEVYYSGETEVVASKMDSFRCTNSTSAHDKRRRSNSFSYLPNEKSALINEKLSTRYYSTKAQNTNNSSSKNLRATAITPPISPPAEGMHVTDNVTKDQTESAAVPTAFLEKLKDLRLDDSIPAWEADLEPCLNKEAFLKTQSRLIQDCIDAKNYNQVNAIYQSLKRNEIVPPLSLFEQVLTSICKRDLDQDNIDNQMFELLNCYQDIIQNKLKPTVEIYHLVVGSLLSGSIRAFELHNANGLDFFKIAVDLFFASNLNKNKSFDAEFLDNFLLAVNFYPGHVKYNYIKNFIDSNVKYTKSEVYYISLLSYAKMLNEQEAVKDLYQDFRSELLKNMQLVEHQYEVYSVVVSAFAETGSLALATKLLDKLLLDLQTKDGHNKNVSLMLSNFLISVGKLNSEKAYKLVLEFSKLKWVPEFSYEFYLVMIANSLNTNWPLVKKIHNLIFPMKVSFNTTKNSNKIKNYLLYPSGLESMPSTILTYALRQKDDEVIMKLVEESNVKNFIFQRGLYPYLFNYFKSIGCPEHYLLRFVNIHGSLMLKDNKSSIFELLNALVENYQSQPILKRVTEMPFFKGACEAFALENSATVNYAGFIVCFQTLWKTPQLIQDYSYNLELHGITVSRLLDLDTYYLEIQNEMLIDFKKQMADRFQKLCVNYKRMHLDANKVSPVSIQAMKMIDLSDDVVSYFQHPGDWDKSYPLSLGPLLRNSKRTGIRQFERLFEDGYQFDYDTFSQLIHLKYVTSDVITKTLELCPDKETLRYISNCICVNCPKNLLEEQVVHHPLFHKMLKQLTDKSLSKLVRNSEDIQSFVNAVGFPENFKSIACQAEFKSAINLMFHSLFRAKEYKTVIQFNAVAPCLDVSLLLKSYIRLGDYEAYLIQYNKYRESISSATLAVIHSEYLINQKKYEDAMQLLKSSGEPIEYQTYDKYSFALFLSTFSGNPAKVDFIIEDTLQLANVLSAHHSFHDMIHCYENAVKGNEFSKDTKLNHGVKLEIAQQILNNIEDSMQFFDLNDSSVLAKYSSILENYMRFRGYLKNIVFSEKEMHQLLNVWQRINPVLVDNLFNNVVESVCLNNAVKIINFNDHGSIAVNKPILMSLLDAISNIYKTEGLAEHQSKVKSFQKIVESSLP</sequence>
<dbReference type="InterPro" id="IPR013888">
    <property type="entry name" value="RNase_P_Rpm2_mt"/>
</dbReference>
<gene>
    <name evidence="1" type="ORF">KLDO_g2027</name>
</gene>